<dbReference type="PANTHER" id="PTHR30222:SF17">
    <property type="entry name" value="SPERMIDINE_PUTRESCINE-BINDING PERIPLASMIC PROTEIN"/>
    <property type="match status" value="1"/>
</dbReference>
<evidence type="ECO:0000256" key="6">
    <source>
        <dbReference type="PIRSR" id="PIRSR019574-1"/>
    </source>
</evidence>
<keyword evidence="10" id="KW-1185">Reference proteome</keyword>
<evidence type="ECO:0000313" key="9">
    <source>
        <dbReference type="EMBL" id="PWV64528.1"/>
    </source>
</evidence>
<dbReference type="GO" id="GO:0015846">
    <property type="term" value="P:polyamine transport"/>
    <property type="evidence" value="ECO:0007669"/>
    <property type="project" value="InterPro"/>
</dbReference>
<feature type="binding site" evidence="6">
    <location>
        <position position="323"/>
    </location>
    <ligand>
        <name>spermidine</name>
        <dbReference type="ChEBI" id="CHEBI:57834"/>
    </ligand>
</feature>
<sequence length="344" mass="38746">MIRWLSLLLLAVFSIGVHAAERTLVLYNWAEYMPKSVLRQFTKETGIKVRYSTYDNNEAMLAKLKTVEKSGGYDLVVPSSYIVERMRAQDMLLALDKSQLPNLKNIDPNLLDQPYDPGNTYSVPYLWGSSGIAVDTKKIDPSTIHAWADLWRPEYKGKLMLLDDMREVMGVALRVLGYSVNSRDPEQIRAAYAKLEELRPSVKVFNAESPKSVMLSGEVAIGQMYNGEAYMAAQENPRIQFIYPKEGPMLWVDNLVIPKTARHVPEAHAFINFVLRPDIAKTIAEDIGYTSPNTAARALMSKKLRENRTANPTTEDTAGGEFQSDVGDALSLYEELWSKLKTSE</sequence>
<dbReference type="RefSeq" id="WP_110017185.1">
    <property type="nucleotide sequence ID" value="NZ_QGTJ01000002.1"/>
</dbReference>
<feature type="signal peptide" evidence="8">
    <location>
        <begin position="1"/>
        <end position="19"/>
    </location>
</feature>
<evidence type="ECO:0000313" key="10">
    <source>
        <dbReference type="Proteomes" id="UP000246569"/>
    </source>
</evidence>
<proteinExistence type="inferred from homology"/>
<evidence type="ECO:0000256" key="4">
    <source>
        <dbReference type="ARBA" id="ARBA00022764"/>
    </source>
</evidence>
<keyword evidence="2 5" id="KW-0813">Transport</keyword>
<gene>
    <name evidence="9" type="ORF">C7443_102177</name>
</gene>
<evidence type="ECO:0000256" key="2">
    <source>
        <dbReference type="ARBA" id="ARBA00022448"/>
    </source>
</evidence>
<dbReference type="Proteomes" id="UP000246569">
    <property type="component" value="Unassembled WGS sequence"/>
</dbReference>
<dbReference type="InterPro" id="IPR001188">
    <property type="entry name" value="Sperm_putr-bd"/>
</dbReference>
<dbReference type="Gene3D" id="3.40.190.10">
    <property type="entry name" value="Periplasmic binding protein-like II"/>
    <property type="match status" value="2"/>
</dbReference>
<comment type="caution">
    <text evidence="9">The sequence shown here is derived from an EMBL/GenBank/DDBJ whole genome shotgun (WGS) entry which is preliminary data.</text>
</comment>
<keyword evidence="4 5" id="KW-0574">Periplasm</keyword>
<dbReference type="PRINTS" id="PR00909">
    <property type="entry name" value="SPERMDNBNDNG"/>
</dbReference>
<dbReference type="GO" id="GO:0042597">
    <property type="term" value="C:periplasmic space"/>
    <property type="evidence" value="ECO:0007669"/>
    <property type="project" value="UniProtKB-SubCell"/>
</dbReference>
<dbReference type="EMBL" id="QGTJ01000002">
    <property type="protein sequence ID" value="PWV64528.1"/>
    <property type="molecule type" value="Genomic_DNA"/>
</dbReference>
<dbReference type="GO" id="GO:0019808">
    <property type="term" value="F:polyamine binding"/>
    <property type="evidence" value="ECO:0007669"/>
    <property type="project" value="InterPro"/>
</dbReference>
<feature type="binding site" evidence="6">
    <location>
        <position position="31"/>
    </location>
    <ligand>
        <name>spermidine</name>
        <dbReference type="ChEBI" id="CHEBI:57834"/>
    </ligand>
</feature>
<dbReference type="CDD" id="cd13590">
    <property type="entry name" value="PBP2_PotD_PotF_like"/>
    <property type="match status" value="1"/>
</dbReference>
<comment type="subcellular location">
    <subcellularLocation>
        <location evidence="1 5">Periplasm</location>
    </subcellularLocation>
</comment>
<dbReference type="OrthoDB" id="9769319at2"/>
<dbReference type="AlphaFoldDB" id="A0A317MYV9"/>
<feature type="region of interest" description="Disordered" evidence="7">
    <location>
        <begin position="303"/>
        <end position="323"/>
    </location>
</feature>
<evidence type="ECO:0000256" key="7">
    <source>
        <dbReference type="SAM" id="MobiDB-lite"/>
    </source>
</evidence>
<accession>A0A317MYV9</accession>
<dbReference type="PIRSF" id="PIRSF019574">
    <property type="entry name" value="Periplasmic_polyamine_BP"/>
    <property type="match status" value="1"/>
</dbReference>
<feature type="binding site" evidence="6">
    <location>
        <position position="81"/>
    </location>
    <ligand>
        <name>spermidine</name>
        <dbReference type="ChEBI" id="CHEBI:57834"/>
    </ligand>
</feature>
<evidence type="ECO:0000256" key="3">
    <source>
        <dbReference type="ARBA" id="ARBA00022729"/>
    </source>
</evidence>
<comment type="similarity">
    <text evidence="5">Belongs to the bacterial solute-binding protein PotD/PotF family.</text>
</comment>
<evidence type="ECO:0000256" key="1">
    <source>
        <dbReference type="ARBA" id="ARBA00004418"/>
    </source>
</evidence>
<protein>
    <recommendedName>
        <fullName evidence="5">Putrescine-binding periplasmic protein</fullName>
    </recommendedName>
</protein>
<comment type="function">
    <text evidence="5">Required for the activity of the bacterial periplasmic transport system of putrescine.</text>
</comment>
<keyword evidence="3 8" id="KW-0732">Signal</keyword>
<dbReference type="PANTHER" id="PTHR30222">
    <property type="entry name" value="SPERMIDINE/PUTRESCINE-BINDING PERIPLASMIC PROTEIN"/>
    <property type="match status" value="1"/>
</dbReference>
<evidence type="ECO:0000256" key="5">
    <source>
        <dbReference type="PIRNR" id="PIRNR019574"/>
    </source>
</evidence>
<feature type="chain" id="PRO_5016285020" description="Putrescine-binding periplasmic protein" evidence="8">
    <location>
        <begin position="20"/>
        <end position="344"/>
    </location>
</feature>
<name>A0A317MYV9_9GAMM</name>
<dbReference type="InterPro" id="IPR006059">
    <property type="entry name" value="SBP"/>
</dbReference>
<evidence type="ECO:0000256" key="8">
    <source>
        <dbReference type="SAM" id="SignalP"/>
    </source>
</evidence>
<reference evidence="9 10" key="1">
    <citation type="submission" date="2018-05" db="EMBL/GenBank/DDBJ databases">
        <title>Genomic Encyclopedia of Type Strains, Phase IV (KMG-IV): sequencing the most valuable type-strain genomes for metagenomic binning, comparative biology and taxonomic classification.</title>
        <authorList>
            <person name="Goeker M."/>
        </authorList>
    </citation>
    <scope>NUCLEOTIDE SEQUENCE [LARGE SCALE GENOMIC DNA]</scope>
    <source>
        <strain evidence="9 10">DSM 23606</strain>
    </source>
</reference>
<dbReference type="SUPFAM" id="SSF53850">
    <property type="entry name" value="Periplasmic binding protein-like II"/>
    <property type="match status" value="1"/>
</dbReference>
<feature type="binding site" evidence="6">
    <location>
        <begin position="164"/>
        <end position="167"/>
    </location>
    <ligand>
        <name>spermidine</name>
        <dbReference type="ChEBI" id="CHEBI:57834"/>
    </ligand>
</feature>
<organism evidence="9 10">
    <name type="scientific">Plasticicumulans acidivorans</name>
    <dbReference type="NCBI Taxonomy" id="886464"/>
    <lineage>
        <taxon>Bacteria</taxon>
        <taxon>Pseudomonadati</taxon>
        <taxon>Pseudomonadota</taxon>
        <taxon>Gammaproteobacteria</taxon>
        <taxon>Candidatus Competibacteraceae</taxon>
        <taxon>Plasticicumulans</taxon>
    </lineage>
</organism>
<dbReference type="Pfam" id="PF13416">
    <property type="entry name" value="SBP_bac_8"/>
    <property type="match status" value="1"/>
</dbReference>